<comment type="caution">
    <text evidence="3">The sequence shown here is derived from an EMBL/GenBank/DDBJ whole genome shotgun (WGS) entry which is preliminary data.</text>
</comment>
<evidence type="ECO:0000313" key="3">
    <source>
        <dbReference type="EMBL" id="KAF5371006.1"/>
    </source>
</evidence>
<dbReference type="OrthoDB" id="3172239at2759"/>
<feature type="domain" description="F-box" evidence="2">
    <location>
        <begin position="57"/>
        <end position="111"/>
    </location>
</feature>
<dbReference type="InterPro" id="IPR001810">
    <property type="entry name" value="F-box_dom"/>
</dbReference>
<dbReference type="Pfam" id="PF12937">
    <property type="entry name" value="F-box-like"/>
    <property type="match status" value="1"/>
</dbReference>
<evidence type="ECO:0000313" key="4">
    <source>
        <dbReference type="Proteomes" id="UP000565441"/>
    </source>
</evidence>
<evidence type="ECO:0000256" key="1">
    <source>
        <dbReference type="SAM" id="MobiDB-lite"/>
    </source>
</evidence>
<reference evidence="3 4" key="1">
    <citation type="journal article" date="2020" name="ISME J.">
        <title>Uncovering the hidden diversity of litter-decomposition mechanisms in mushroom-forming fungi.</title>
        <authorList>
            <person name="Floudas D."/>
            <person name="Bentzer J."/>
            <person name="Ahren D."/>
            <person name="Johansson T."/>
            <person name="Persson P."/>
            <person name="Tunlid A."/>
        </authorList>
    </citation>
    <scope>NUCLEOTIDE SEQUENCE [LARGE SCALE GENOMIC DNA]</scope>
    <source>
        <strain evidence="3 4">CBS 661.87</strain>
    </source>
</reference>
<proteinExistence type="predicted"/>
<keyword evidence="4" id="KW-1185">Reference proteome</keyword>
<dbReference type="Proteomes" id="UP000565441">
    <property type="component" value="Unassembled WGS sequence"/>
</dbReference>
<feature type="compositionally biased region" description="Polar residues" evidence="1">
    <location>
        <begin position="1"/>
        <end position="21"/>
    </location>
</feature>
<dbReference type="EMBL" id="JAACJP010000049">
    <property type="protein sequence ID" value="KAF5371006.1"/>
    <property type="molecule type" value="Genomic_DNA"/>
</dbReference>
<accession>A0A8H5GTY8</accession>
<organism evidence="3 4">
    <name type="scientific">Tricholomella constricta</name>
    <dbReference type="NCBI Taxonomy" id="117010"/>
    <lineage>
        <taxon>Eukaryota</taxon>
        <taxon>Fungi</taxon>
        <taxon>Dikarya</taxon>
        <taxon>Basidiomycota</taxon>
        <taxon>Agaricomycotina</taxon>
        <taxon>Agaricomycetes</taxon>
        <taxon>Agaricomycetidae</taxon>
        <taxon>Agaricales</taxon>
        <taxon>Tricholomatineae</taxon>
        <taxon>Lyophyllaceae</taxon>
        <taxon>Tricholomella</taxon>
    </lineage>
</organism>
<dbReference type="AlphaFoldDB" id="A0A8H5GTY8"/>
<gene>
    <name evidence="3" type="ORF">D9615_009993</name>
</gene>
<dbReference type="InterPro" id="IPR036047">
    <property type="entry name" value="F-box-like_dom_sf"/>
</dbReference>
<dbReference type="SUPFAM" id="SSF81383">
    <property type="entry name" value="F-box domain"/>
    <property type="match status" value="1"/>
</dbReference>
<name>A0A8H5GTY8_9AGAR</name>
<evidence type="ECO:0000259" key="2">
    <source>
        <dbReference type="Pfam" id="PF12937"/>
    </source>
</evidence>
<dbReference type="Gene3D" id="1.20.1280.50">
    <property type="match status" value="1"/>
</dbReference>
<sequence length="177" mass="20107">MAVTTSTTSHDSRPCTDTFTSHDPAADKTRRLIDQEMQRLEDSIRVLKSRRNVLAPIARLPPEMLSKIFSFRAAESAESLNPLEWIRVSHDSRHWRAVALDCPSLWGSLVFTRPKWSEEMLKRSKMASLVVKADLTCITPRIFEAVRLALLHGPRIHELQLRAASATIKHLLSTDLE</sequence>
<protein>
    <recommendedName>
        <fullName evidence="2">F-box domain-containing protein</fullName>
    </recommendedName>
</protein>
<feature type="region of interest" description="Disordered" evidence="1">
    <location>
        <begin position="1"/>
        <end position="24"/>
    </location>
</feature>